<proteinExistence type="predicted"/>
<evidence type="ECO:0000313" key="1">
    <source>
        <dbReference type="EMBL" id="KAJ5455539.1"/>
    </source>
</evidence>
<dbReference type="AlphaFoldDB" id="A0AAD6C9S1"/>
<protein>
    <recommendedName>
        <fullName evidence="3">Clr5 domain-containing protein</fullName>
    </recommendedName>
</protein>
<reference evidence="1" key="1">
    <citation type="submission" date="2022-12" db="EMBL/GenBank/DDBJ databases">
        <authorList>
            <person name="Petersen C."/>
        </authorList>
    </citation>
    <scope>NUCLEOTIDE SEQUENCE</scope>
    <source>
        <strain evidence="1">IBT 16125</strain>
    </source>
</reference>
<evidence type="ECO:0008006" key="3">
    <source>
        <dbReference type="Google" id="ProtNLM"/>
    </source>
</evidence>
<keyword evidence="2" id="KW-1185">Reference proteome</keyword>
<gene>
    <name evidence="1" type="ORF">N7458_003803</name>
</gene>
<evidence type="ECO:0000313" key="2">
    <source>
        <dbReference type="Proteomes" id="UP001213681"/>
    </source>
</evidence>
<name>A0AAD6C9S1_9EURO</name>
<comment type="caution">
    <text evidence="1">The sequence shown here is derived from an EMBL/GenBank/DDBJ whole genome shotgun (WGS) entry which is preliminary data.</text>
</comment>
<dbReference type="RefSeq" id="XP_056767912.1">
    <property type="nucleotide sequence ID" value="XM_056907185.1"/>
</dbReference>
<dbReference type="Proteomes" id="UP001213681">
    <property type="component" value="Unassembled WGS sequence"/>
</dbReference>
<reference evidence="1" key="2">
    <citation type="journal article" date="2023" name="IMA Fungus">
        <title>Comparative genomic study of the Penicillium genus elucidates a diverse pangenome and 15 lateral gene transfer events.</title>
        <authorList>
            <person name="Petersen C."/>
            <person name="Sorensen T."/>
            <person name="Nielsen M.R."/>
            <person name="Sondergaard T.E."/>
            <person name="Sorensen J.L."/>
            <person name="Fitzpatrick D.A."/>
            <person name="Frisvad J.C."/>
            <person name="Nielsen K.L."/>
        </authorList>
    </citation>
    <scope>NUCLEOTIDE SEQUENCE</scope>
    <source>
        <strain evidence="1">IBT 16125</strain>
    </source>
</reference>
<accession>A0AAD6C9S1</accession>
<dbReference type="GeneID" id="81597428"/>
<sequence>MERARAYEGHRRVVFRLFVTEDLTREQAKLAFEEQALELRLTIHQWKTLLRDLGIFKNIRGQDAVRAKTILDQTLDGHHCLVFADGVLQENEEIVRHCDRRQDSPKEKSDPRKLTWIRLPFEVTTLSDPTAFKNFQYLLFTTRVHFESCFDTGEWAPNHKGLYARSTELKAQLAGLSRLHNMVFRALKQLKVGGNQRAEALLRSAFALHRSVVGYRHHRQLPDILGILLMVKRAGNEELQHFITTDLVSMARQVLPQNDPRRLMLEFLEMIDWEQLCPLYIAFDSYCRFLWMNRAGTDHVKAYFSYNQARFPRADAGEFYSLYKGLSIFEIENMLDRIDIELGKYSHETMTLWHTAMEYLWSEREYVEMGYICQRLSERVRRLGRRFDYSQDPQLNHDVSTTFLLLGLAQEAQGYPCTARLSFKQAAQVRDSIVPGDQWDAAREGALSKWVEVDRRIGELHKANTNSMLIDMMYTAI</sequence>
<dbReference type="EMBL" id="JAPVEA010000004">
    <property type="protein sequence ID" value="KAJ5455539.1"/>
    <property type="molecule type" value="Genomic_DNA"/>
</dbReference>
<organism evidence="1 2">
    <name type="scientific">Penicillium daleae</name>
    <dbReference type="NCBI Taxonomy" id="63821"/>
    <lineage>
        <taxon>Eukaryota</taxon>
        <taxon>Fungi</taxon>
        <taxon>Dikarya</taxon>
        <taxon>Ascomycota</taxon>
        <taxon>Pezizomycotina</taxon>
        <taxon>Eurotiomycetes</taxon>
        <taxon>Eurotiomycetidae</taxon>
        <taxon>Eurotiales</taxon>
        <taxon>Aspergillaceae</taxon>
        <taxon>Penicillium</taxon>
    </lineage>
</organism>